<dbReference type="RefSeq" id="XP_066709722.1">
    <property type="nucleotide sequence ID" value="XM_066864761.1"/>
</dbReference>
<feature type="region of interest" description="Disordered" evidence="1">
    <location>
        <begin position="27"/>
        <end position="88"/>
    </location>
</feature>
<comment type="caution">
    <text evidence="2">The sequence shown here is derived from an EMBL/GenBank/DDBJ whole genome shotgun (WGS) entry which is preliminary data.</text>
</comment>
<evidence type="ECO:0000256" key="1">
    <source>
        <dbReference type="SAM" id="MobiDB-lite"/>
    </source>
</evidence>
<proteinExistence type="predicted"/>
<dbReference type="EMBL" id="JAQQWL010000013">
    <property type="protein sequence ID" value="KAK8042869.1"/>
    <property type="molecule type" value="Genomic_DNA"/>
</dbReference>
<dbReference type="GeneID" id="92097824"/>
<feature type="compositionally biased region" description="Low complexity" evidence="1">
    <location>
        <begin position="44"/>
        <end position="55"/>
    </location>
</feature>
<gene>
    <name evidence="2" type="ORF">PG994_013352</name>
</gene>
<accession>A0ABR1T8D5</accession>
<reference evidence="2 3" key="1">
    <citation type="submission" date="2023-01" db="EMBL/GenBank/DDBJ databases">
        <title>Analysis of 21 Apiospora genomes using comparative genomics revels a genus with tremendous synthesis potential of carbohydrate active enzymes and secondary metabolites.</title>
        <authorList>
            <person name="Sorensen T."/>
        </authorList>
    </citation>
    <scope>NUCLEOTIDE SEQUENCE [LARGE SCALE GENOMIC DNA]</scope>
    <source>
        <strain evidence="2 3">CBS 135458</strain>
    </source>
</reference>
<sequence>MRLAWMFVEGWRQRLRRGEKLVEKHRSELAAEEENTADQEMRNGRSSPSSNSRLSYGTMRSILVSRDPAERRIKKDRARNQKSVHWNL</sequence>
<dbReference type="Proteomes" id="UP001480595">
    <property type="component" value="Unassembled WGS sequence"/>
</dbReference>
<name>A0ABR1T8D5_9PEZI</name>
<protein>
    <submittedName>
        <fullName evidence="2">Uncharacterized protein</fullName>
    </submittedName>
</protein>
<organism evidence="2 3">
    <name type="scientific">Apiospora phragmitis</name>
    <dbReference type="NCBI Taxonomy" id="2905665"/>
    <lineage>
        <taxon>Eukaryota</taxon>
        <taxon>Fungi</taxon>
        <taxon>Dikarya</taxon>
        <taxon>Ascomycota</taxon>
        <taxon>Pezizomycotina</taxon>
        <taxon>Sordariomycetes</taxon>
        <taxon>Xylariomycetidae</taxon>
        <taxon>Amphisphaeriales</taxon>
        <taxon>Apiosporaceae</taxon>
        <taxon>Apiospora</taxon>
    </lineage>
</organism>
<evidence type="ECO:0000313" key="2">
    <source>
        <dbReference type="EMBL" id="KAK8042869.1"/>
    </source>
</evidence>
<keyword evidence="3" id="KW-1185">Reference proteome</keyword>
<evidence type="ECO:0000313" key="3">
    <source>
        <dbReference type="Proteomes" id="UP001480595"/>
    </source>
</evidence>